<gene>
    <name evidence="8" type="ORF">EAS64_33355</name>
</gene>
<dbReference type="InterPro" id="IPR002328">
    <property type="entry name" value="ADH_Zn_CS"/>
</dbReference>
<dbReference type="CDD" id="cd08278">
    <property type="entry name" value="benzyl_alcohol_DH"/>
    <property type="match status" value="1"/>
</dbReference>
<dbReference type="PANTHER" id="PTHR43350:SF2">
    <property type="entry name" value="GROES-LIKE ZINC-BINDING ALCOHOL DEHYDROGENASE FAMILY PROTEIN"/>
    <property type="match status" value="1"/>
</dbReference>
<dbReference type="InterPro" id="IPR020843">
    <property type="entry name" value="ER"/>
</dbReference>
<comment type="cofactor">
    <cofactor evidence="1 6">
        <name>Zn(2+)</name>
        <dbReference type="ChEBI" id="CHEBI:29105"/>
    </cofactor>
</comment>
<evidence type="ECO:0000313" key="9">
    <source>
        <dbReference type="Proteomes" id="UP000460272"/>
    </source>
</evidence>
<dbReference type="SUPFAM" id="SSF51735">
    <property type="entry name" value="NAD(P)-binding Rossmann-fold domains"/>
    <property type="match status" value="1"/>
</dbReference>
<evidence type="ECO:0000313" key="8">
    <source>
        <dbReference type="EMBL" id="TVZ01173.1"/>
    </source>
</evidence>
<dbReference type="InterPro" id="IPR011032">
    <property type="entry name" value="GroES-like_sf"/>
</dbReference>
<organism evidence="8 9">
    <name type="scientific">Trebonia kvetii</name>
    <dbReference type="NCBI Taxonomy" id="2480626"/>
    <lineage>
        <taxon>Bacteria</taxon>
        <taxon>Bacillati</taxon>
        <taxon>Actinomycetota</taxon>
        <taxon>Actinomycetes</taxon>
        <taxon>Streptosporangiales</taxon>
        <taxon>Treboniaceae</taxon>
        <taxon>Trebonia</taxon>
    </lineage>
</organism>
<dbReference type="InterPro" id="IPR036291">
    <property type="entry name" value="NAD(P)-bd_dom_sf"/>
</dbReference>
<comment type="similarity">
    <text evidence="2 6">Belongs to the zinc-containing alcohol dehydrogenase family.</text>
</comment>
<dbReference type="SMART" id="SM00829">
    <property type="entry name" value="PKS_ER"/>
    <property type="match status" value="1"/>
</dbReference>
<dbReference type="Pfam" id="PF00107">
    <property type="entry name" value="ADH_zinc_N"/>
    <property type="match status" value="1"/>
</dbReference>
<dbReference type="Gene3D" id="3.40.50.720">
    <property type="entry name" value="NAD(P)-binding Rossmann-like Domain"/>
    <property type="match status" value="1"/>
</dbReference>
<dbReference type="PROSITE" id="PS00059">
    <property type="entry name" value="ADH_ZINC"/>
    <property type="match status" value="1"/>
</dbReference>
<evidence type="ECO:0000256" key="6">
    <source>
        <dbReference type="RuleBase" id="RU361277"/>
    </source>
</evidence>
<dbReference type="AlphaFoldDB" id="A0A6P2BVD1"/>
<dbReference type="PANTHER" id="PTHR43350">
    <property type="entry name" value="NAD-DEPENDENT ALCOHOL DEHYDROGENASE"/>
    <property type="match status" value="1"/>
</dbReference>
<evidence type="ECO:0000256" key="4">
    <source>
        <dbReference type="ARBA" id="ARBA00022833"/>
    </source>
</evidence>
<evidence type="ECO:0000256" key="2">
    <source>
        <dbReference type="ARBA" id="ARBA00008072"/>
    </source>
</evidence>
<dbReference type="InterPro" id="IPR013154">
    <property type="entry name" value="ADH-like_N"/>
</dbReference>
<dbReference type="SUPFAM" id="SSF50129">
    <property type="entry name" value="GroES-like"/>
    <property type="match status" value="1"/>
</dbReference>
<dbReference type="GO" id="GO:0008270">
    <property type="term" value="F:zinc ion binding"/>
    <property type="evidence" value="ECO:0007669"/>
    <property type="project" value="InterPro"/>
</dbReference>
<comment type="caution">
    <text evidence="8">The sequence shown here is derived from an EMBL/GenBank/DDBJ whole genome shotgun (WGS) entry which is preliminary data.</text>
</comment>
<dbReference type="Proteomes" id="UP000460272">
    <property type="component" value="Unassembled WGS sequence"/>
</dbReference>
<accession>A0A6P2BVD1</accession>
<dbReference type="RefSeq" id="WP_145859528.1">
    <property type="nucleotide sequence ID" value="NZ_RPFW01000007.1"/>
</dbReference>
<proteinExistence type="inferred from homology"/>
<keyword evidence="5" id="KW-0560">Oxidoreductase</keyword>
<evidence type="ECO:0000256" key="3">
    <source>
        <dbReference type="ARBA" id="ARBA00022723"/>
    </source>
</evidence>
<dbReference type="EMBL" id="RPFW01000007">
    <property type="protein sequence ID" value="TVZ01173.1"/>
    <property type="molecule type" value="Genomic_DNA"/>
</dbReference>
<name>A0A6P2BVD1_9ACTN</name>
<keyword evidence="4 6" id="KW-0862">Zinc</keyword>
<keyword evidence="3 6" id="KW-0479">Metal-binding</keyword>
<dbReference type="GO" id="GO:0016491">
    <property type="term" value="F:oxidoreductase activity"/>
    <property type="evidence" value="ECO:0007669"/>
    <property type="project" value="UniProtKB-KW"/>
</dbReference>
<evidence type="ECO:0000256" key="1">
    <source>
        <dbReference type="ARBA" id="ARBA00001947"/>
    </source>
</evidence>
<keyword evidence="9" id="KW-1185">Reference proteome</keyword>
<dbReference type="InterPro" id="IPR013149">
    <property type="entry name" value="ADH-like_C"/>
</dbReference>
<protein>
    <submittedName>
        <fullName evidence="8">NAD(P)-dependent alcohol dehydrogenase</fullName>
    </submittedName>
</protein>
<sequence>MKIQAAVAWEAGATLSIEEFDLDEPRDDEILVKVEAVGVCHTDDNARLGRLPVVFPIILGHEGAGLVERTGRNVAKVKPGDRVLFTPDYCGKCEQCVLGGTPYCDQVVPVTFIGTRPDGSPRAHQDGKPVRASFFGQSSFATHSLVTERNIVPVQEGAPLHYLAGFTCGVQTGAGAILNAMPVHTASRVAIWGTGAVGLAAVMAAKASGAAEIVALDRVGHRLALAAELGATAAIDTSGQDLADVATAVVKLTGRGADVALDTTGNPLVILAAVQSLATHGTASVITSIGAPVTLSPGELLLKGRQLRGTMGGHINPTVFIPRLLDLHAKGRFPVDRLVKNYPFAEVNQAIADSLSGETIKPVLCLPGG</sequence>
<reference evidence="8 9" key="1">
    <citation type="submission" date="2018-11" db="EMBL/GenBank/DDBJ databases">
        <title>Trebonia kvetii gen.nov., sp.nov., a novel acidophilic actinobacterium, and proposal of the new actinobacterial family Treboniaceae fam. nov.</title>
        <authorList>
            <person name="Rapoport D."/>
            <person name="Sagova-Mareckova M."/>
            <person name="Sedlacek I."/>
            <person name="Provaznik J."/>
            <person name="Kralova S."/>
            <person name="Pavlinic D."/>
            <person name="Benes V."/>
            <person name="Kopecky J."/>
        </authorList>
    </citation>
    <scope>NUCLEOTIDE SEQUENCE [LARGE SCALE GENOMIC DNA]</scope>
    <source>
        <strain evidence="8 9">15Tr583</strain>
    </source>
</reference>
<evidence type="ECO:0000259" key="7">
    <source>
        <dbReference type="SMART" id="SM00829"/>
    </source>
</evidence>
<dbReference type="Pfam" id="PF08240">
    <property type="entry name" value="ADH_N"/>
    <property type="match status" value="1"/>
</dbReference>
<feature type="domain" description="Enoyl reductase (ER)" evidence="7">
    <location>
        <begin position="12"/>
        <end position="364"/>
    </location>
</feature>
<dbReference type="OrthoDB" id="334894at2"/>
<dbReference type="Gene3D" id="3.90.180.10">
    <property type="entry name" value="Medium-chain alcohol dehydrogenases, catalytic domain"/>
    <property type="match status" value="1"/>
</dbReference>
<evidence type="ECO:0000256" key="5">
    <source>
        <dbReference type="ARBA" id="ARBA00023002"/>
    </source>
</evidence>